<proteinExistence type="inferred from homology"/>
<reference evidence="10 11" key="1">
    <citation type="submission" date="2020-03" db="EMBL/GenBank/DDBJ databases">
        <title>Genomic Encyclopedia of Type Strains, Phase IV (KMG-IV): sequencing the most valuable type-strain genomes for metagenomic binning, comparative biology and taxonomic classification.</title>
        <authorList>
            <person name="Goeker M."/>
        </authorList>
    </citation>
    <scope>NUCLEOTIDE SEQUENCE [LARGE SCALE GENOMIC DNA]</scope>
    <source>
        <strain evidence="10 11">DSM 27651</strain>
    </source>
</reference>
<evidence type="ECO:0000256" key="7">
    <source>
        <dbReference type="ARBA" id="ARBA00022692"/>
    </source>
</evidence>
<dbReference type="PANTHER" id="PTHR39583">
    <property type="entry name" value="TYPE II SECRETION SYSTEM PROTEIN J-RELATED"/>
    <property type="match status" value="1"/>
</dbReference>
<protein>
    <recommendedName>
        <fullName evidence="3">Type II secretion system protein J</fullName>
    </recommendedName>
</protein>
<dbReference type="PANTHER" id="PTHR39583:SF2">
    <property type="entry name" value="TYPE II SECRETION SYSTEM PROTEIN J"/>
    <property type="match status" value="1"/>
</dbReference>
<evidence type="ECO:0000256" key="4">
    <source>
        <dbReference type="ARBA" id="ARBA00022475"/>
    </source>
</evidence>
<dbReference type="NCBIfam" id="TIGR02532">
    <property type="entry name" value="IV_pilin_GFxxxE"/>
    <property type="match status" value="1"/>
</dbReference>
<keyword evidence="6" id="KW-0997">Cell inner membrane</keyword>
<gene>
    <name evidence="10" type="ORF">GGR88_000759</name>
</gene>
<dbReference type="NCBIfam" id="TIGR01711">
    <property type="entry name" value="gspJ"/>
    <property type="match status" value="1"/>
</dbReference>
<dbReference type="InterPro" id="IPR051621">
    <property type="entry name" value="T2SS_protein_J"/>
</dbReference>
<dbReference type="InterPro" id="IPR012902">
    <property type="entry name" value="N_methyl_site"/>
</dbReference>
<accession>A0ABX0XJ70</accession>
<sequence>MTGPREHGFTLVELLVSLVIFAVLSAAGVSLLQMSARSQAAVGERLEEVAAWRRISSLIASDLSAAVPRTTREVAGTLRPAFVGNAVNDGPLLVGFVRSGWSNLDQAPRASLQKVDYRFEQGRLERVAYPALDGAEPEVPAVLADNIERFSIRYRARDGWRSQWEALGAEPMPSAIEITIGQAGRADVRQLFLVGAGR</sequence>
<dbReference type="Proteomes" id="UP000734218">
    <property type="component" value="Unassembled WGS sequence"/>
</dbReference>
<evidence type="ECO:0000256" key="3">
    <source>
        <dbReference type="ARBA" id="ARBA00021539"/>
    </source>
</evidence>
<evidence type="ECO:0000256" key="8">
    <source>
        <dbReference type="ARBA" id="ARBA00022989"/>
    </source>
</evidence>
<comment type="caution">
    <text evidence="10">The sequence shown here is derived from an EMBL/GenBank/DDBJ whole genome shotgun (WGS) entry which is preliminary data.</text>
</comment>
<evidence type="ECO:0000313" key="10">
    <source>
        <dbReference type="EMBL" id="NJC33285.1"/>
    </source>
</evidence>
<comment type="similarity">
    <text evidence="2">Belongs to the GSP J family.</text>
</comment>
<keyword evidence="7" id="KW-0812">Transmembrane</keyword>
<organism evidence="10 11">
    <name type="scientific">Sphingomonas jejuensis</name>
    <dbReference type="NCBI Taxonomy" id="904715"/>
    <lineage>
        <taxon>Bacteria</taxon>
        <taxon>Pseudomonadati</taxon>
        <taxon>Pseudomonadota</taxon>
        <taxon>Alphaproteobacteria</taxon>
        <taxon>Sphingomonadales</taxon>
        <taxon>Sphingomonadaceae</taxon>
        <taxon>Sphingomonas</taxon>
    </lineage>
</organism>
<comment type="subcellular location">
    <subcellularLocation>
        <location evidence="1">Cell inner membrane</location>
        <topology evidence="1">Single-pass membrane protein</topology>
    </subcellularLocation>
</comment>
<keyword evidence="5" id="KW-0488">Methylation</keyword>
<evidence type="ECO:0000256" key="1">
    <source>
        <dbReference type="ARBA" id="ARBA00004377"/>
    </source>
</evidence>
<dbReference type="RefSeq" id="WP_167953150.1">
    <property type="nucleotide sequence ID" value="NZ_JAATJE010000001.1"/>
</dbReference>
<dbReference type="EMBL" id="JAATJE010000001">
    <property type="protein sequence ID" value="NJC33285.1"/>
    <property type="molecule type" value="Genomic_DNA"/>
</dbReference>
<dbReference type="InterPro" id="IPR045584">
    <property type="entry name" value="Pilin-like"/>
</dbReference>
<evidence type="ECO:0000313" key="11">
    <source>
        <dbReference type="Proteomes" id="UP000734218"/>
    </source>
</evidence>
<dbReference type="SUPFAM" id="SSF54523">
    <property type="entry name" value="Pili subunits"/>
    <property type="match status" value="1"/>
</dbReference>
<keyword evidence="11" id="KW-1185">Reference proteome</keyword>
<evidence type="ECO:0000256" key="6">
    <source>
        <dbReference type="ARBA" id="ARBA00022519"/>
    </source>
</evidence>
<keyword evidence="8" id="KW-1133">Transmembrane helix</keyword>
<dbReference type="PROSITE" id="PS00409">
    <property type="entry name" value="PROKAR_NTER_METHYL"/>
    <property type="match status" value="1"/>
</dbReference>
<dbReference type="Gene3D" id="2.10.70.20">
    <property type="entry name" value="gspk-gspi-gspj complex like domains"/>
    <property type="match status" value="1"/>
</dbReference>
<name>A0ABX0XJ70_9SPHN</name>
<keyword evidence="4" id="KW-1003">Cell membrane</keyword>
<evidence type="ECO:0000256" key="9">
    <source>
        <dbReference type="ARBA" id="ARBA00023136"/>
    </source>
</evidence>
<evidence type="ECO:0000256" key="2">
    <source>
        <dbReference type="ARBA" id="ARBA00011084"/>
    </source>
</evidence>
<dbReference type="Pfam" id="PF07963">
    <property type="entry name" value="N_methyl"/>
    <property type="match status" value="1"/>
</dbReference>
<dbReference type="Gene3D" id="3.10.610.10">
    <property type="entry name" value="GSPII I/J protein-like"/>
    <property type="match status" value="1"/>
</dbReference>
<evidence type="ECO:0000256" key="5">
    <source>
        <dbReference type="ARBA" id="ARBA00022481"/>
    </source>
</evidence>
<keyword evidence="9" id="KW-0472">Membrane</keyword>
<dbReference type="Pfam" id="PF11612">
    <property type="entry name" value="T2SSJ"/>
    <property type="match status" value="1"/>
</dbReference>
<dbReference type="InterPro" id="IPR010055">
    <property type="entry name" value="T2SS_protein-GspJ"/>
</dbReference>